<dbReference type="OrthoDB" id="38871at10239"/>
<name>A0A1B2ICT6_9CAUD</name>
<dbReference type="GeneID" id="29069124"/>
<dbReference type="RefSeq" id="YP_009292979.1">
    <property type="nucleotide sequence ID" value="NC_031127.1"/>
</dbReference>
<dbReference type="EMBL" id="KX397368">
    <property type="protein sequence ID" value="ANZ49093.1"/>
    <property type="molecule type" value="Genomic_DNA"/>
</dbReference>
<protein>
    <submittedName>
        <fullName evidence="1">Uncharacterized protein</fullName>
    </submittedName>
</protein>
<proteinExistence type="predicted"/>
<organism evidence="1 2">
    <name type="scientific">Erwinia phage vB_EamM_Huxley</name>
    <dbReference type="NCBI Taxonomy" id="1883373"/>
    <lineage>
        <taxon>Viruses</taxon>
        <taxon>Duplodnaviria</taxon>
        <taxon>Heunggongvirae</taxon>
        <taxon>Uroviricota</taxon>
        <taxon>Caudoviricetes</taxon>
        <taxon>Chimalliviridae</taxon>
        <taxon>Machinavirus</taxon>
        <taxon>Machinavirus machina</taxon>
    </lineage>
</organism>
<dbReference type="Proteomes" id="UP000203302">
    <property type="component" value="Segment"/>
</dbReference>
<evidence type="ECO:0000313" key="2">
    <source>
        <dbReference type="Proteomes" id="UP000203302"/>
    </source>
</evidence>
<dbReference type="KEGG" id="vg:29069124"/>
<sequence>MSSHDKPLMLIYNIQYTLDEIANALGNTRIPNIPILKEVVSNVQIHQWDGSNHCTVAVVTTRGHICTMDTWQEPNAENLHRVLNGALEHALKNAARAWLGSQINGLSDNVAF</sequence>
<gene>
    <name evidence="1" type="ORF">HUXLEY_2</name>
</gene>
<accession>A0A1B2ICT6</accession>
<evidence type="ECO:0000313" key="1">
    <source>
        <dbReference type="EMBL" id="ANZ49093.1"/>
    </source>
</evidence>
<reference evidence="2" key="1">
    <citation type="submission" date="2016-06" db="EMBL/GenBank/DDBJ databases">
        <authorList>
            <person name="Berg J.A."/>
            <person name="Grossarth S.E."/>
            <person name="Jarvis T.M."/>
            <person name="Merrill B.D."/>
            <person name="Breakwell D.P."/>
            <person name="Hope S."/>
            <person name="Grose J.H."/>
        </authorList>
    </citation>
    <scope>NUCLEOTIDE SEQUENCE [LARGE SCALE GENOMIC DNA]</scope>
</reference>